<dbReference type="PANTHER" id="PTHR28280">
    <property type="entry name" value="SHUTTLING PRE-60S FACTOR ECM1"/>
    <property type="match status" value="1"/>
</dbReference>
<dbReference type="GeneID" id="54488867"/>
<evidence type="ECO:0008006" key="10">
    <source>
        <dbReference type="Google" id="ProtNLM"/>
    </source>
</evidence>
<reference evidence="8" key="1">
    <citation type="journal article" date="2020" name="Stud. Mycol.">
        <title>101 Dothideomycetes genomes: a test case for predicting lifestyles and emergence of pathogens.</title>
        <authorList>
            <person name="Haridas S."/>
            <person name="Albert R."/>
            <person name="Binder M."/>
            <person name="Bloem J."/>
            <person name="Labutti K."/>
            <person name="Salamov A."/>
            <person name="Andreopoulos B."/>
            <person name="Baker S."/>
            <person name="Barry K."/>
            <person name="Bills G."/>
            <person name="Bluhm B."/>
            <person name="Cannon C."/>
            <person name="Castanera R."/>
            <person name="Culley D."/>
            <person name="Daum C."/>
            <person name="Ezra D."/>
            <person name="Gonzalez J."/>
            <person name="Henrissat B."/>
            <person name="Kuo A."/>
            <person name="Liang C."/>
            <person name="Lipzen A."/>
            <person name="Lutzoni F."/>
            <person name="Magnuson J."/>
            <person name="Mondo S."/>
            <person name="Nolan M."/>
            <person name="Ohm R."/>
            <person name="Pangilinan J."/>
            <person name="Park H.-J."/>
            <person name="Ramirez L."/>
            <person name="Alfaro M."/>
            <person name="Sun H."/>
            <person name="Tritt A."/>
            <person name="Yoshinaga Y."/>
            <person name="Zwiers L.-H."/>
            <person name="Turgeon B."/>
            <person name="Goodwin S."/>
            <person name="Spatafora J."/>
            <person name="Crous P."/>
            <person name="Grigoriev I."/>
        </authorList>
    </citation>
    <scope>NUCLEOTIDE SEQUENCE</scope>
    <source>
        <strain evidence="8">CBS 121739</strain>
    </source>
</reference>
<dbReference type="InterPro" id="IPR022784">
    <property type="entry name" value="Ribosome_bgen_Alb1"/>
</dbReference>
<evidence type="ECO:0000256" key="1">
    <source>
        <dbReference type="ARBA" id="ARBA00004123"/>
    </source>
</evidence>
<dbReference type="Proteomes" id="UP000799437">
    <property type="component" value="Unassembled WGS sequence"/>
</dbReference>
<evidence type="ECO:0000256" key="3">
    <source>
        <dbReference type="ARBA" id="ARBA00022448"/>
    </source>
</evidence>
<evidence type="ECO:0000313" key="9">
    <source>
        <dbReference type="Proteomes" id="UP000799437"/>
    </source>
</evidence>
<dbReference type="GO" id="GO:0030687">
    <property type="term" value="C:preribosome, large subunit precursor"/>
    <property type="evidence" value="ECO:0007669"/>
    <property type="project" value="TreeGrafter"/>
</dbReference>
<sequence length="188" mass="20829">MGKTPKPKSKKVSLHSRAARRETSPTLAGNIDKSLLNVPRASSPRDRAPRHSVLAANTSAGVSKRPKRGQHTRHQKLRREKISQKADEFAGKLETKTTLSVKRAKKIKERAKAWEDVNDIATIAPVNKFDALRDEGNNGEDWEDMDDDETMREASNVKTADSTAKRQPLPSSITPSVSIAPTEEDEIL</sequence>
<feature type="compositionally biased region" description="Basic and acidic residues" evidence="7">
    <location>
        <begin position="80"/>
        <end position="89"/>
    </location>
</feature>
<keyword evidence="4" id="KW-0963">Cytoplasm</keyword>
<dbReference type="OrthoDB" id="5304887at2759"/>
<organism evidence="8 9">
    <name type="scientific">Pseudovirgaria hyperparasitica</name>
    <dbReference type="NCBI Taxonomy" id="470096"/>
    <lineage>
        <taxon>Eukaryota</taxon>
        <taxon>Fungi</taxon>
        <taxon>Dikarya</taxon>
        <taxon>Ascomycota</taxon>
        <taxon>Pezizomycotina</taxon>
        <taxon>Dothideomycetes</taxon>
        <taxon>Dothideomycetes incertae sedis</taxon>
        <taxon>Acrospermales</taxon>
        <taxon>Acrospermaceae</taxon>
        <taxon>Pseudovirgaria</taxon>
    </lineage>
</organism>
<gene>
    <name evidence="8" type="ORF">EJ05DRAFT_506376</name>
</gene>
<evidence type="ECO:0000256" key="6">
    <source>
        <dbReference type="ARBA" id="ARBA00023242"/>
    </source>
</evidence>
<protein>
    <recommendedName>
        <fullName evidence="10">Ribosome biogenesis protein Alb1</fullName>
    </recommendedName>
</protein>
<accession>A0A6A6WKK3</accession>
<proteinExistence type="predicted"/>
<feature type="compositionally biased region" description="Basic residues" evidence="7">
    <location>
        <begin position="1"/>
        <end position="18"/>
    </location>
</feature>
<dbReference type="InterPro" id="IPR053278">
    <property type="entry name" value="Pre-60S_factor_ECM1"/>
</dbReference>
<dbReference type="RefSeq" id="XP_033605132.1">
    <property type="nucleotide sequence ID" value="XM_033747813.1"/>
</dbReference>
<dbReference type="EMBL" id="ML996565">
    <property type="protein sequence ID" value="KAF2762681.1"/>
    <property type="molecule type" value="Genomic_DNA"/>
</dbReference>
<name>A0A6A6WKK3_9PEZI</name>
<dbReference type="AlphaFoldDB" id="A0A6A6WKK3"/>
<keyword evidence="3" id="KW-0813">Transport</keyword>
<keyword evidence="6" id="KW-0539">Nucleus</keyword>
<feature type="compositionally biased region" description="Basic residues" evidence="7">
    <location>
        <begin position="64"/>
        <end position="79"/>
    </location>
</feature>
<evidence type="ECO:0000256" key="7">
    <source>
        <dbReference type="SAM" id="MobiDB-lite"/>
    </source>
</evidence>
<evidence type="ECO:0000313" key="8">
    <source>
        <dbReference type="EMBL" id="KAF2762681.1"/>
    </source>
</evidence>
<feature type="compositionally biased region" description="Polar residues" evidence="7">
    <location>
        <begin position="169"/>
        <end position="179"/>
    </location>
</feature>
<evidence type="ECO:0000256" key="5">
    <source>
        <dbReference type="ARBA" id="ARBA00022517"/>
    </source>
</evidence>
<keyword evidence="5" id="KW-0690">Ribosome biogenesis</keyword>
<keyword evidence="9" id="KW-1185">Reference proteome</keyword>
<feature type="region of interest" description="Disordered" evidence="7">
    <location>
        <begin position="131"/>
        <end position="188"/>
    </location>
</feature>
<evidence type="ECO:0000256" key="2">
    <source>
        <dbReference type="ARBA" id="ARBA00004496"/>
    </source>
</evidence>
<comment type="subcellular location">
    <subcellularLocation>
        <location evidence="2">Cytoplasm</location>
    </subcellularLocation>
    <subcellularLocation>
        <location evidence="1">Nucleus</location>
    </subcellularLocation>
</comment>
<dbReference type="Pfam" id="PF09135">
    <property type="entry name" value="Alb1"/>
    <property type="match status" value="1"/>
</dbReference>
<dbReference type="PANTHER" id="PTHR28280:SF1">
    <property type="entry name" value="SHUTTLING PRE-60S FACTOR ECM1"/>
    <property type="match status" value="1"/>
</dbReference>
<dbReference type="GO" id="GO:0005730">
    <property type="term" value="C:nucleolus"/>
    <property type="evidence" value="ECO:0007669"/>
    <property type="project" value="TreeGrafter"/>
</dbReference>
<evidence type="ECO:0000256" key="4">
    <source>
        <dbReference type="ARBA" id="ARBA00022490"/>
    </source>
</evidence>
<feature type="region of interest" description="Disordered" evidence="7">
    <location>
        <begin position="1"/>
        <end position="89"/>
    </location>
</feature>
<dbReference type="GO" id="GO:0000055">
    <property type="term" value="P:ribosomal large subunit export from nucleus"/>
    <property type="evidence" value="ECO:0007669"/>
    <property type="project" value="TreeGrafter"/>
</dbReference>
<dbReference type="GO" id="GO:0005737">
    <property type="term" value="C:cytoplasm"/>
    <property type="evidence" value="ECO:0007669"/>
    <property type="project" value="UniProtKB-SubCell"/>
</dbReference>
<feature type="compositionally biased region" description="Acidic residues" evidence="7">
    <location>
        <begin position="137"/>
        <end position="150"/>
    </location>
</feature>